<gene>
    <name evidence="1" type="ORF">DSM107003_50050</name>
</gene>
<organism evidence="1 2">
    <name type="scientific">Trichormus variabilis SAG 1403-4b</name>
    <dbReference type="NCBI Taxonomy" id="447716"/>
    <lineage>
        <taxon>Bacteria</taxon>
        <taxon>Bacillati</taxon>
        <taxon>Cyanobacteriota</taxon>
        <taxon>Cyanophyceae</taxon>
        <taxon>Nostocales</taxon>
        <taxon>Nostocaceae</taxon>
        <taxon>Trichormus</taxon>
    </lineage>
</organism>
<dbReference type="Proteomes" id="UP000276103">
    <property type="component" value="Unassembled WGS sequence"/>
</dbReference>
<comment type="caution">
    <text evidence="1">The sequence shown here is derived from an EMBL/GenBank/DDBJ whole genome shotgun (WGS) entry which is preliminary data.</text>
</comment>
<evidence type="ECO:0000313" key="2">
    <source>
        <dbReference type="Proteomes" id="UP000276103"/>
    </source>
</evidence>
<reference evidence="1 2" key="1">
    <citation type="journal article" date="2019" name="Genome Biol. Evol.">
        <title>Day and night: Metabolic profiles and evolutionary relationships of six axenic non-marine cyanobacteria.</title>
        <authorList>
            <person name="Will S.E."/>
            <person name="Henke P."/>
            <person name="Boedeker C."/>
            <person name="Huang S."/>
            <person name="Brinkmann H."/>
            <person name="Rohde M."/>
            <person name="Jarek M."/>
            <person name="Friedl T."/>
            <person name="Seufert S."/>
            <person name="Schumacher M."/>
            <person name="Overmann J."/>
            <person name="Neumann-Schaal M."/>
            <person name="Petersen J."/>
        </authorList>
    </citation>
    <scope>NUCLEOTIDE SEQUENCE [LARGE SCALE GENOMIC DNA]</scope>
    <source>
        <strain evidence="1 2">SAG 1403-4b</strain>
    </source>
</reference>
<proteinExistence type="predicted"/>
<dbReference type="AlphaFoldDB" id="A0A433UFF6"/>
<dbReference type="RefSeq" id="WP_127056783.1">
    <property type="nucleotide sequence ID" value="NZ_RSCM01000027.1"/>
</dbReference>
<protein>
    <submittedName>
        <fullName evidence="1">Uncharacterized protein</fullName>
    </submittedName>
</protein>
<name>A0A433UFF6_ANAVA</name>
<keyword evidence="2" id="KW-1185">Reference proteome</keyword>
<dbReference type="EMBL" id="RSCM01000027">
    <property type="protein sequence ID" value="RUS92522.1"/>
    <property type="molecule type" value="Genomic_DNA"/>
</dbReference>
<evidence type="ECO:0000313" key="1">
    <source>
        <dbReference type="EMBL" id="RUS92522.1"/>
    </source>
</evidence>
<accession>A0A433UFF6</accession>
<sequence>MTYHIDVTVEREYSLQELLDLWNGIAKPMWRTEIPTLDEVIEDRNTSMQFDWEELLQSQDEDIDWLDENNESYFRMSVIKWENAVKFI</sequence>